<evidence type="ECO:0008006" key="4">
    <source>
        <dbReference type="Google" id="ProtNLM"/>
    </source>
</evidence>
<evidence type="ECO:0000256" key="1">
    <source>
        <dbReference type="SAM" id="MobiDB-lite"/>
    </source>
</evidence>
<feature type="region of interest" description="Disordered" evidence="1">
    <location>
        <begin position="16"/>
        <end position="35"/>
    </location>
</feature>
<name>A0A2K8UHW4_9GAMM</name>
<proteinExistence type="predicted"/>
<accession>A0A2K8UHW4</accession>
<protein>
    <recommendedName>
        <fullName evidence="4">Bacteriophage Mu GpT domain-containing protein</fullName>
    </recommendedName>
</protein>
<sequence length="196" mass="21188">MIKRWDTSDDEQYFFDTDHANPSAGAGQTQSNSVTYNVTTPATPTTAEMSAAIIYAMQCIIGAKTEKGRLLNSSARRFVVRVPLTFMGAAAGALGSTVIADTVSVSNTLVTLATLAGYQIELWVDPRSVWTTKFAVFRADGRNPALVRQEEQALQIKAQAEGSPIEFAEDVHEYGLNATRAAGYGFWESAVLVTLN</sequence>
<organism evidence="2 3">
    <name type="scientific">Candidatus Thiodictyon syntrophicum</name>
    <dbReference type="NCBI Taxonomy" id="1166950"/>
    <lineage>
        <taxon>Bacteria</taxon>
        <taxon>Pseudomonadati</taxon>
        <taxon>Pseudomonadota</taxon>
        <taxon>Gammaproteobacteria</taxon>
        <taxon>Chromatiales</taxon>
        <taxon>Chromatiaceae</taxon>
        <taxon>Thiodictyon</taxon>
    </lineage>
</organism>
<dbReference type="EMBL" id="CP020371">
    <property type="protein sequence ID" value="AUB85164.1"/>
    <property type="molecule type" value="Genomic_DNA"/>
</dbReference>
<dbReference type="AlphaFoldDB" id="A0A2K8UHW4"/>
<dbReference type="Proteomes" id="UP000232638">
    <property type="component" value="Plasmid pTs417"/>
</dbReference>
<dbReference type="RefSeq" id="WP_100922810.1">
    <property type="nucleotide sequence ID" value="NZ_CP020371.1"/>
</dbReference>
<geneLocation type="plasmid" evidence="3">
    <name>pts417</name>
</geneLocation>
<feature type="compositionally biased region" description="Polar residues" evidence="1">
    <location>
        <begin position="26"/>
        <end position="35"/>
    </location>
</feature>
<keyword evidence="3" id="KW-1185">Reference proteome</keyword>
<keyword evidence="2" id="KW-0614">Plasmid</keyword>
<reference evidence="2 3" key="1">
    <citation type="submission" date="2017-03" db="EMBL/GenBank/DDBJ databases">
        <title>Complete genome sequence of Candidatus 'Thiodictyon syntrophicum' sp. nov. strain Cad16T, a photolithoautotroph purple sulfur bacterium isolated from an alpine meromictic lake.</title>
        <authorList>
            <person name="Luedin S.M."/>
            <person name="Pothier J.F."/>
            <person name="Danza F."/>
            <person name="Storelli N."/>
            <person name="Wittwer M."/>
            <person name="Tonolla M."/>
        </authorList>
    </citation>
    <scope>NUCLEOTIDE SEQUENCE [LARGE SCALE GENOMIC DNA]</scope>
    <source>
        <strain evidence="2 3">Cad16T</strain>
        <plasmid evidence="3">Plasmid pts417</plasmid>
    </source>
</reference>
<gene>
    <name evidence="2" type="ORF">THSYN_30045</name>
</gene>
<evidence type="ECO:0000313" key="2">
    <source>
        <dbReference type="EMBL" id="AUB85164.1"/>
    </source>
</evidence>
<evidence type="ECO:0000313" key="3">
    <source>
        <dbReference type="Proteomes" id="UP000232638"/>
    </source>
</evidence>
<dbReference type="KEGG" id="tsy:THSYN_30045"/>